<dbReference type="Pfam" id="PF00535">
    <property type="entry name" value="Glycos_transf_2"/>
    <property type="match status" value="1"/>
</dbReference>
<keyword evidence="4" id="KW-0808">Transferase</keyword>
<keyword evidence="5" id="KW-1185">Reference proteome</keyword>
<dbReference type="OrthoDB" id="9810303at2"/>
<feature type="transmembrane region" description="Helical" evidence="1">
    <location>
        <begin position="367"/>
        <end position="388"/>
    </location>
</feature>
<dbReference type="Pfam" id="PF26629">
    <property type="entry name" value="GT2_TM_C"/>
    <property type="match status" value="1"/>
</dbReference>
<feature type="domain" description="Glycosyltransferase 2-like" evidence="2">
    <location>
        <begin position="58"/>
        <end position="222"/>
    </location>
</feature>
<keyword evidence="1" id="KW-0812">Transmembrane</keyword>
<dbReference type="InterPro" id="IPR001173">
    <property type="entry name" value="Glyco_trans_2-like"/>
</dbReference>
<dbReference type="SUPFAM" id="SSF53448">
    <property type="entry name" value="Nucleotide-diphospho-sugar transferases"/>
    <property type="match status" value="1"/>
</dbReference>
<name>A0A1P8W986_9PLAN</name>
<feature type="transmembrane region" description="Helical" evidence="1">
    <location>
        <begin position="279"/>
        <end position="302"/>
    </location>
</feature>
<dbReference type="Proteomes" id="UP000187735">
    <property type="component" value="Chromosome"/>
</dbReference>
<sequence>MALPSPSTVVEATQQPFVIDDGVIAQLRQAEKAIHECLTSCDTTDSETPAPEVPPEVSVVMPCLNEADTLEVCIRKAQQSMKEAGIRGEVVIADNGSTDGSIEIANICGARVVHVREKGYGSALMGGIEAARGKFVIMGDADDSYDFLEVPTFVERLRDGHDLVQGCRLPGGGGTIKPGAMPLLHRWLGNPMFSMMVRHMFSAPIHDVYCGLRGFTRKLYDQLDLRCSGMEFATEMIIKSSLFGVDIAETPITLHPDGRKAHAPHLRTFRDGWRTLRFFLMYSPTWLFFVPGLLLMFAGVAVGGLAFPGTTIMGATLGAHSLLYASLSILVGYQCLQFGMFTRTFAISERLMPDSPRMKWFFRTATLERGLIIGGAALTGGVFLLGAAVAKWSAVDFGPLDYGSTMRWVIPGVTLVALGCQTTLSSFFLSILLMARR</sequence>
<gene>
    <name evidence="4" type="primary">arnC_1</name>
    <name evidence="4" type="ORF">Fuma_00208</name>
</gene>
<feature type="transmembrane region" description="Helical" evidence="1">
    <location>
        <begin position="408"/>
        <end position="435"/>
    </location>
</feature>
<evidence type="ECO:0000259" key="3">
    <source>
        <dbReference type="Pfam" id="PF26629"/>
    </source>
</evidence>
<dbReference type="STRING" id="1891926.Fuma_00208"/>
<evidence type="ECO:0000313" key="4">
    <source>
        <dbReference type="EMBL" id="APZ90627.1"/>
    </source>
</evidence>
<reference evidence="4 5" key="1">
    <citation type="journal article" date="2016" name="Front. Microbiol.">
        <title>Fuerstia marisgermanicae gen. nov., sp. nov., an Unusual Member of the Phylum Planctomycetes from the German Wadden Sea.</title>
        <authorList>
            <person name="Kohn T."/>
            <person name="Heuer A."/>
            <person name="Jogler M."/>
            <person name="Vollmers J."/>
            <person name="Boedeker C."/>
            <person name="Bunk B."/>
            <person name="Rast P."/>
            <person name="Borchert D."/>
            <person name="Glockner I."/>
            <person name="Freese H.M."/>
            <person name="Klenk H.P."/>
            <person name="Overmann J."/>
            <person name="Kaster A.K."/>
            <person name="Rohde M."/>
            <person name="Wiegand S."/>
            <person name="Jogler C."/>
        </authorList>
    </citation>
    <scope>NUCLEOTIDE SEQUENCE [LARGE SCALE GENOMIC DNA]</scope>
    <source>
        <strain evidence="4 5">NH11</strain>
    </source>
</reference>
<accession>A0A1P8W986</accession>
<dbReference type="AlphaFoldDB" id="A0A1P8W986"/>
<dbReference type="EC" id="2.4.2.53" evidence="4"/>
<dbReference type="CDD" id="cd04179">
    <property type="entry name" value="DPM_DPG-synthase_like"/>
    <property type="match status" value="1"/>
</dbReference>
<evidence type="ECO:0000313" key="5">
    <source>
        <dbReference type="Proteomes" id="UP000187735"/>
    </source>
</evidence>
<keyword evidence="1" id="KW-0472">Membrane</keyword>
<dbReference type="Gene3D" id="3.90.550.10">
    <property type="entry name" value="Spore Coat Polysaccharide Biosynthesis Protein SpsA, Chain A"/>
    <property type="match status" value="1"/>
</dbReference>
<keyword evidence="4" id="KW-0328">Glycosyltransferase</keyword>
<evidence type="ECO:0000259" key="2">
    <source>
        <dbReference type="Pfam" id="PF00535"/>
    </source>
</evidence>
<dbReference type="InterPro" id="IPR029044">
    <property type="entry name" value="Nucleotide-diphossugar_trans"/>
</dbReference>
<evidence type="ECO:0000256" key="1">
    <source>
        <dbReference type="SAM" id="Phobius"/>
    </source>
</evidence>
<dbReference type="GO" id="GO:0099621">
    <property type="term" value="F:undecaprenyl-phosphate 4-deoxy-4-formamido-L-arabinose transferase activity"/>
    <property type="evidence" value="ECO:0007669"/>
    <property type="project" value="UniProtKB-EC"/>
</dbReference>
<dbReference type="PANTHER" id="PTHR48090">
    <property type="entry name" value="UNDECAPRENYL-PHOSPHATE 4-DEOXY-4-FORMAMIDO-L-ARABINOSE TRANSFERASE-RELATED"/>
    <property type="match status" value="1"/>
</dbReference>
<dbReference type="InterPro" id="IPR058718">
    <property type="entry name" value="Agl6_TM_C"/>
</dbReference>
<dbReference type="InterPro" id="IPR050256">
    <property type="entry name" value="Glycosyltransferase_2"/>
</dbReference>
<dbReference type="RefSeq" id="WP_145943879.1">
    <property type="nucleotide sequence ID" value="NZ_CP017641.1"/>
</dbReference>
<feature type="transmembrane region" description="Helical" evidence="1">
    <location>
        <begin position="322"/>
        <end position="346"/>
    </location>
</feature>
<dbReference type="KEGG" id="fmr:Fuma_00208"/>
<organism evidence="4 5">
    <name type="scientific">Fuerstiella marisgermanici</name>
    <dbReference type="NCBI Taxonomy" id="1891926"/>
    <lineage>
        <taxon>Bacteria</taxon>
        <taxon>Pseudomonadati</taxon>
        <taxon>Planctomycetota</taxon>
        <taxon>Planctomycetia</taxon>
        <taxon>Planctomycetales</taxon>
        <taxon>Planctomycetaceae</taxon>
        <taxon>Fuerstiella</taxon>
    </lineage>
</organism>
<dbReference type="PANTHER" id="PTHR48090:SF7">
    <property type="entry name" value="RFBJ PROTEIN"/>
    <property type="match status" value="1"/>
</dbReference>
<feature type="domain" description="Low-salt glycan biosynthesis hexosyltransferase Agl6 C-terminal transmembrane region" evidence="3">
    <location>
        <begin position="340"/>
        <end position="432"/>
    </location>
</feature>
<keyword evidence="1" id="KW-1133">Transmembrane helix</keyword>
<proteinExistence type="predicted"/>
<dbReference type="EMBL" id="CP017641">
    <property type="protein sequence ID" value="APZ90627.1"/>
    <property type="molecule type" value="Genomic_DNA"/>
</dbReference>
<protein>
    <submittedName>
        <fullName evidence="4">Undecaprenyl-phosphate 4-deoxy-4-formamido-L-arabinose transferase</fullName>
        <ecNumber evidence="4">2.4.2.53</ecNumber>
    </submittedName>
</protein>